<dbReference type="GO" id="GO:0032259">
    <property type="term" value="P:methylation"/>
    <property type="evidence" value="ECO:0007669"/>
    <property type="project" value="UniProtKB-KW"/>
</dbReference>
<keyword evidence="5" id="KW-1185">Reference proteome</keyword>
<evidence type="ECO:0000313" key="4">
    <source>
        <dbReference type="EMBL" id="TQJ01210.1"/>
    </source>
</evidence>
<dbReference type="EMBL" id="VFML01000001">
    <property type="protein sequence ID" value="TQJ01210.1"/>
    <property type="molecule type" value="Genomic_DNA"/>
</dbReference>
<accession>A0A542DDR4</accession>
<sequence length="222" mass="24219">MPSITDPAGYWDRYGRGVADETPEDALKNAFGWCQYEGHGPGDELLGDPLTTLELGHGRGNAVAALATMGITATGVDLSPVQVEAAHARWGELANAHFERGDVLDFLITTNRRWDAIYSIWGAVWFTDPNVLLPAVLDRLAPGGRLVFSHAPHIPDTTTGAIGMWAAGYTGAQVAMARWSYHPDQWTELLTRHGYTEVHARVLPAPDPANVGTLLVESRRRR</sequence>
<proteinExistence type="predicted"/>
<dbReference type="PANTHER" id="PTHR43861">
    <property type="entry name" value="TRANS-ACONITATE 2-METHYLTRANSFERASE-RELATED"/>
    <property type="match status" value="1"/>
</dbReference>
<evidence type="ECO:0000256" key="1">
    <source>
        <dbReference type="ARBA" id="ARBA00022603"/>
    </source>
</evidence>
<dbReference type="Gene3D" id="3.40.50.150">
    <property type="entry name" value="Vaccinia Virus protein VP39"/>
    <property type="match status" value="1"/>
</dbReference>
<keyword evidence="2 4" id="KW-0808">Transferase</keyword>
<dbReference type="CDD" id="cd02440">
    <property type="entry name" value="AdoMet_MTases"/>
    <property type="match status" value="1"/>
</dbReference>
<dbReference type="AlphaFoldDB" id="A0A542DDR4"/>
<reference evidence="4 5" key="1">
    <citation type="submission" date="2019-06" db="EMBL/GenBank/DDBJ databases">
        <title>Sequencing the genomes of 1000 actinobacteria strains.</title>
        <authorList>
            <person name="Klenk H.-P."/>
        </authorList>
    </citation>
    <scope>NUCLEOTIDE SEQUENCE [LARGE SCALE GENOMIC DNA]</scope>
    <source>
        <strain evidence="4 5">DSM 45679</strain>
    </source>
</reference>
<protein>
    <submittedName>
        <fullName evidence="4">Methyltransferase family protein</fullName>
    </submittedName>
</protein>
<dbReference type="InterPro" id="IPR041698">
    <property type="entry name" value="Methyltransf_25"/>
</dbReference>
<gene>
    <name evidence="4" type="ORF">FB471_0875</name>
</gene>
<dbReference type="InterPro" id="IPR029063">
    <property type="entry name" value="SAM-dependent_MTases_sf"/>
</dbReference>
<evidence type="ECO:0000259" key="3">
    <source>
        <dbReference type="Pfam" id="PF13649"/>
    </source>
</evidence>
<dbReference type="Pfam" id="PF13649">
    <property type="entry name" value="Methyltransf_25"/>
    <property type="match status" value="1"/>
</dbReference>
<dbReference type="SUPFAM" id="SSF53335">
    <property type="entry name" value="S-adenosyl-L-methionine-dependent methyltransferases"/>
    <property type="match status" value="1"/>
</dbReference>
<dbReference type="Proteomes" id="UP000320876">
    <property type="component" value="Unassembled WGS sequence"/>
</dbReference>
<dbReference type="PANTHER" id="PTHR43861:SF1">
    <property type="entry name" value="TRANS-ACONITATE 2-METHYLTRANSFERASE"/>
    <property type="match status" value="1"/>
</dbReference>
<comment type="caution">
    <text evidence="4">The sequence shown here is derived from an EMBL/GenBank/DDBJ whole genome shotgun (WGS) entry which is preliminary data.</text>
</comment>
<evidence type="ECO:0000313" key="5">
    <source>
        <dbReference type="Proteomes" id="UP000320876"/>
    </source>
</evidence>
<name>A0A542DDR4_AMYCI</name>
<keyword evidence="1 4" id="KW-0489">Methyltransferase</keyword>
<organism evidence="4 5">
    <name type="scientific">Amycolatopsis cihanbeyliensis</name>
    <dbReference type="NCBI Taxonomy" id="1128664"/>
    <lineage>
        <taxon>Bacteria</taxon>
        <taxon>Bacillati</taxon>
        <taxon>Actinomycetota</taxon>
        <taxon>Actinomycetes</taxon>
        <taxon>Pseudonocardiales</taxon>
        <taxon>Pseudonocardiaceae</taxon>
        <taxon>Amycolatopsis</taxon>
    </lineage>
</organism>
<dbReference type="GO" id="GO:0008168">
    <property type="term" value="F:methyltransferase activity"/>
    <property type="evidence" value="ECO:0007669"/>
    <property type="project" value="UniProtKB-KW"/>
</dbReference>
<feature type="domain" description="Methyltransferase" evidence="3">
    <location>
        <begin position="53"/>
        <end position="144"/>
    </location>
</feature>
<dbReference type="RefSeq" id="WP_141996047.1">
    <property type="nucleotide sequence ID" value="NZ_VFML01000001.1"/>
</dbReference>
<evidence type="ECO:0000256" key="2">
    <source>
        <dbReference type="ARBA" id="ARBA00022679"/>
    </source>
</evidence>
<dbReference type="OrthoDB" id="22151at2"/>